<dbReference type="Proteomes" id="UP001064489">
    <property type="component" value="Chromosome 6"/>
</dbReference>
<dbReference type="InterPro" id="IPR042163">
    <property type="entry name" value="PHF12"/>
</dbReference>
<dbReference type="GO" id="GO:0003714">
    <property type="term" value="F:transcription corepressor activity"/>
    <property type="evidence" value="ECO:0007669"/>
    <property type="project" value="InterPro"/>
</dbReference>
<feature type="compositionally biased region" description="Polar residues" evidence="1">
    <location>
        <begin position="90"/>
        <end position="108"/>
    </location>
</feature>
<dbReference type="GO" id="GO:0006357">
    <property type="term" value="P:regulation of transcription by RNA polymerase II"/>
    <property type="evidence" value="ECO:0007669"/>
    <property type="project" value="TreeGrafter"/>
</dbReference>
<organism evidence="3 4">
    <name type="scientific">Acer negundo</name>
    <name type="common">Box elder</name>
    <dbReference type="NCBI Taxonomy" id="4023"/>
    <lineage>
        <taxon>Eukaryota</taxon>
        <taxon>Viridiplantae</taxon>
        <taxon>Streptophyta</taxon>
        <taxon>Embryophyta</taxon>
        <taxon>Tracheophyta</taxon>
        <taxon>Spermatophyta</taxon>
        <taxon>Magnoliopsida</taxon>
        <taxon>eudicotyledons</taxon>
        <taxon>Gunneridae</taxon>
        <taxon>Pentapetalae</taxon>
        <taxon>rosids</taxon>
        <taxon>malvids</taxon>
        <taxon>Sapindales</taxon>
        <taxon>Sapindaceae</taxon>
        <taxon>Hippocastanoideae</taxon>
        <taxon>Acereae</taxon>
        <taxon>Acer</taxon>
    </lineage>
</organism>
<dbReference type="GO" id="GO:0005634">
    <property type="term" value="C:nucleus"/>
    <property type="evidence" value="ECO:0007669"/>
    <property type="project" value="TreeGrafter"/>
</dbReference>
<keyword evidence="4" id="KW-1185">Reference proteome</keyword>
<dbReference type="PANTHER" id="PTHR46309">
    <property type="entry name" value="PHD FINGER PROTEIN 12"/>
    <property type="match status" value="1"/>
</dbReference>
<reference evidence="3" key="1">
    <citation type="journal article" date="2022" name="Plant J.">
        <title>Strategies of tolerance reflected in two North American maple genomes.</title>
        <authorList>
            <person name="McEvoy S.L."/>
            <person name="Sezen U.U."/>
            <person name="Trouern-Trend A."/>
            <person name="McMahon S.M."/>
            <person name="Schaberg P.G."/>
            <person name="Yang J."/>
            <person name="Wegrzyn J.L."/>
            <person name="Swenson N.G."/>
        </authorList>
    </citation>
    <scope>NUCLEOTIDE SEQUENCE</scope>
    <source>
        <strain evidence="3">91603</strain>
    </source>
</reference>
<dbReference type="InterPro" id="IPR056511">
    <property type="entry name" value="IDM1_C"/>
</dbReference>
<accession>A0AAD5NYB5</accession>
<dbReference type="EMBL" id="JAJSOW010000004">
    <property type="protein sequence ID" value="KAI9192210.1"/>
    <property type="molecule type" value="Genomic_DNA"/>
</dbReference>
<comment type="caution">
    <text evidence="3">The sequence shown here is derived from an EMBL/GenBank/DDBJ whole genome shotgun (WGS) entry which is preliminary data.</text>
</comment>
<evidence type="ECO:0000313" key="4">
    <source>
        <dbReference type="Proteomes" id="UP001064489"/>
    </source>
</evidence>
<evidence type="ECO:0000259" key="2">
    <source>
        <dbReference type="Pfam" id="PF23209"/>
    </source>
</evidence>
<feature type="domain" description="Increased DNA methylation 1 C-terminal" evidence="2">
    <location>
        <begin position="3"/>
        <end position="73"/>
    </location>
</feature>
<protein>
    <recommendedName>
        <fullName evidence="2">Increased DNA methylation 1 C-terminal domain-containing protein</fullName>
    </recommendedName>
</protein>
<name>A0AAD5NYB5_ACENE</name>
<evidence type="ECO:0000313" key="3">
    <source>
        <dbReference type="EMBL" id="KAI9192210.1"/>
    </source>
</evidence>
<sequence length="343" mass="37982">MPEMPFIGTRYMYRHQGMCRRPLTGIESALYSLNVERLVIPAVAEIKETWTSGFVENKISAEGVKSSELEEHQTMDEVADTAPHDESAAVESSLQLPVESSHNTSDVTSKTLKFSESITDSKCINQLGVIHDDVQESVKTAMNPLVSMLATKSVGAEVKSEDVIVQHNNFGDEASSHKSAEKTTYNQNLDLLQESKHSGETYFTHESEAKYLMTDDAKVTAGCCTTYTKCINQLDVAYDDVQGNDKTVTNPLGFVSDAGEENKEFNDCEVELRRASKLATKSISKVESEDVIVKQNNVGDKASVHHLVENNATDVQNLDLLQESKGFSENFFTQESKVLMFKT</sequence>
<gene>
    <name evidence="3" type="ORF">LWI28_019571</name>
</gene>
<feature type="region of interest" description="Disordered" evidence="1">
    <location>
        <begin position="84"/>
        <end position="108"/>
    </location>
</feature>
<dbReference type="PANTHER" id="PTHR46309:SF1">
    <property type="entry name" value="PHD FINGER PROTEIN 12"/>
    <property type="match status" value="1"/>
</dbReference>
<dbReference type="Pfam" id="PF23209">
    <property type="entry name" value="IDM1_C"/>
    <property type="match status" value="1"/>
</dbReference>
<proteinExistence type="predicted"/>
<evidence type="ECO:0000256" key="1">
    <source>
        <dbReference type="SAM" id="MobiDB-lite"/>
    </source>
</evidence>
<dbReference type="AlphaFoldDB" id="A0AAD5NYB5"/>
<reference evidence="3" key="2">
    <citation type="submission" date="2023-02" db="EMBL/GenBank/DDBJ databases">
        <authorList>
            <person name="Swenson N.G."/>
            <person name="Wegrzyn J.L."/>
            <person name="Mcevoy S.L."/>
        </authorList>
    </citation>
    <scope>NUCLEOTIDE SEQUENCE</scope>
    <source>
        <strain evidence="3">91603</strain>
        <tissue evidence="3">Leaf</tissue>
    </source>
</reference>